<evidence type="ECO:0000256" key="17">
    <source>
        <dbReference type="SAM" id="SignalP"/>
    </source>
</evidence>
<keyword evidence="11 16" id="KW-1133">Transmembrane helix</keyword>
<feature type="compositionally biased region" description="Polar residues" evidence="15">
    <location>
        <begin position="180"/>
        <end position="200"/>
    </location>
</feature>
<dbReference type="InterPro" id="IPR017441">
    <property type="entry name" value="Protein_kinase_ATP_BS"/>
</dbReference>
<dbReference type="EC" id="2.7.11.30" evidence="3"/>
<evidence type="ECO:0000313" key="19">
    <source>
        <dbReference type="EnsemblMetazoa" id="XP_038058105.1"/>
    </source>
</evidence>
<evidence type="ECO:0000256" key="14">
    <source>
        <dbReference type="PROSITE-ProRule" id="PRU10141"/>
    </source>
</evidence>
<evidence type="ECO:0000256" key="8">
    <source>
        <dbReference type="ARBA" id="ARBA00022741"/>
    </source>
</evidence>
<keyword evidence="5" id="KW-0808">Transferase</keyword>
<evidence type="ECO:0000256" key="12">
    <source>
        <dbReference type="ARBA" id="ARBA00023136"/>
    </source>
</evidence>
<dbReference type="InterPro" id="IPR000333">
    <property type="entry name" value="TGFB_receptor"/>
</dbReference>
<dbReference type="PROSITE" id="PS00107">
    <property type="entry name" value="PROTEIN_KINASE_ATP"/>
    <property type="match status" value="1"/>
</dbReference>
<keyword evidence="13" id="KW-0675">Receptor</keyword>
<evidence type="ECO:0000256" key="4">
    <source>
        <dbReference type="ARBA" id="ARBA00022527"/>
    </source>
</evidence>
<keyword evidence="4" id="KW-0723">Serine/threonine-protein kinase</keyword>
<dbReference type="OMA" id="CENTIVD"/>
<organism evidence="19 20">
    <name type="scientific">Patiria miniata</name>
    <name type="common">Bat star</name>
    <name type="synonym">Asterina miniata</name>
    <dbReference type="NCBI Taxonomy" id="46514"/>
    <lineage>
        <taxon>Eukaryota</taxon>
        <taxon>Metazoa</taxon>
        <taxon>Echinodermata</taxon>
        <taxon>Eleutherozoa</taxon>
        <taxon>Asterozoa</taxon>
        <taxon>Asteroidea</taxon>
        <taxon>Valvatacea</taxon>
        <taxon>Valvatida</taxon>
        <taxon>Asterinidae</taxon>
        <taxon>Patiria</taxon>
    </lineage>
</organism>
<comment type="similarity">
    <text evidence="2">Belongs to the protein kinase superfamily. TKL Ser/Thr protein kinase family. TGFB receptor subfamily.</text>
</comment>
<evidence type="ECO:0000256" key="2">
    <source>
        <dbReference type="ARBA" id="ARBA00009605"/>
    </source>
</evidence>
<evidence type="ECO:0000256" key="11">
    <source>
        <dbReference type="ARBA" id="ARBA00022989"/>
    </source>
</evidence>
<dbReference type="SMART" id="SM00220">
    <property type="entry name" value="S_TKc"/>
    <property type="match status" value="1"/>
</dbReference>
<evidence type="ECO:0000256" key="10">
    <source>
        <dbReference type="ARBA" id="ARBA00022840"/>
    </source>
</evidence>
<accession>A0A914A361</accession>
<dbReference type="GeneID" id="119729565"/>
<dbReference type="Pfam" id="PF07714">
    <property type="entry name" value="PK_Tyr_Ser-Thr"/>
    <property type="match status" value="1"/>
</dbReference>
<dbReference type="PROSITE" id="PS00108">
    <property type="entry name" value="PROTEIN_KINASE_ST"/>
    <property type="match status" value="1"/>
</dbReference>
<dbReference type="PANTHER" id="PTHR23255:SF71">
    <property type="entry name" value="RECEPTOR PROTEIN SERINE_THREONINE KINASE"/>
    <property type="match status" value="1"/>
</dbReference>
<dbReference type="EnsemblMetazoa" id="XM_038202177.1">
    <property type="protein sequence ID" value="XP_038058105.1"/>
    <property type="gene ID" value="LOC119729565"/>
</dbReference>
<dbReference type="PROSITE" id="PS50011">
    <property type="entry name" value="PROTEIN_KINASE_DOM"/>
    <property type="match status" value="1"/>
</dbReference>
<dbReference type="InterPro" id="IPR000719">
    <property type="entry name" value="Prot_kinase_dom"/>
</dbReference>
<proteinExistence type="inferred from homology"/>
<keyword evidence="10 14" id="KW-0067">ATP-binding</keyword>
<evidence type="ECO:0000256" key="13">
    <source>
        <dbReference type="ARBA" id="ARBA00023170"/>
    </source>
</evidence>
<dbReference type="GO" id="GO:0004675">
    <property type="term" value="F:transmembrane receptor protein serine/threonine kinase activity"/>
    <property type="evidence" value="ECO:0007669"/>
    <property type="project" value="UniProtKB-EC"/>
</dbReference>
<keyword evidence="20" id="KW-1185">Reference proteome</keyword>
<evidence type="ECO:0000313" key="20">
    <source>
        <dbReference type="Proteomes" id="UP000887568"/>
    </source>
</evidence>
<evidence type="ECO:0000259" key="18">
    <source>
        <dbReference type="PROSITE" id="PS50011"/>
    </source>
</evidence>
<dbReference type="Proteomes" id="UP000887568">
    <property type="component" value="Unplaced"/>
</dbReference>
<dbReference type="GO" id="GO:0005886">
    <property type="term" value="C:plasma membrane"/>
    <property type="evidence" value="ECO:0007669"/>
    <property type="project" value="TreeGrafter"/>
</dbReference>
<evidence type="ECO:0000256" key="16">
    <source>
        <dbReference type="SAM" id="Phobius"/>
    </source>
</evidence>
<evidence type="ECO:0000256" key="6">
    <source>
        <dbReference type="ARBA" id="ARBA00022692"/>
    </source>
</evidence>
<evidence type="ECO:0000256" key="1">
    <source>
        <dbReference type="ARBA" id="ARBA00004479"/>
    </source>
</evidence>
<evidence type="ECO:0000256" key="3">
    <source>
        <dbReference type="ARBA" id="ARBA00012401"/>
    </source>
</evidence>
<reference evidence="19" key="1">
    <citation type="submission" date="2022-11" db="UniProtKB">
        <authorList>
            <consortium name="EnsemblMetazoa"/>
        </authorList>
    </citation>
    <scope>IDENTIFICATION</scope>
</reference>
<dbReference type="InterPro" id="IPR011009">
    <property type="entry name" value="Kinase-like_dom_sf"/>
</dbReference>
<keyword evidence="6 16" id="KW-0812">Transmembrane</keyword>
<evidence type="ECO:0000256" key="15">
    <source>
        <dbReference type="SAM" id="MobiDB-lite"/>
    </source>
</evidence>
<dbReference type="OrthoDB" id="547665at2759"/>
<comment type="subcellular location">
    <subcellularLocation>
        <location evidence="1">Membrane</location>
        <topology evidence="1">Single-pass type I membrane protein</topology>
    </subcellularLocation>
</comment>
<dbReference type="AlphaFoldDB" id="A0A914A361"/>
<keyword evidence="12 16" id="KW-0472">Membrane</keyword>
<dbReference type="InterPro" id="IPR001245">
    <property type="entry name" value="Ser-Thr/Tyr_kinase_cat_dom"/>
</dbReference>
<sequence>MGLAYPEPTLWARRPQSRTQAIVLATFVIICAWLAASTEAATHCFGCENTIVDCDMDRMVCRSRCDQKVACRGENSYCLVATYLDPDAASVNGSDAPQRASLMCFEQDYSLKETDVTPHFCGVVLDSGVDYSGGSADDSFSYTCTCTHDYCNDAIYLPGAEEPKLPTVVAETDGTIKPDASNTLQGTPSKGASDIVTTPNDKVGSSDDGTDGGKQILAIVLPLGLLAVIVLVVVFVVTGFYLHRYCQRLKQDRKMHPPTESTSLDLTTEDSDVKVIGQDTPPESPVHLRGNYLPISLNTVIGRGRFGAVWKADLKQAEGGVETAVAVKIFHEMDSASWSVEKEMFTDETVMLKHENVVEFIAAEVRPGSYDSQRQFWLVTKYYPKGCLYQYLKHHTVGWQEMCRLSGTTARGVAHLHADVYGPHGLHKIPVAHRDLKSSNVLVRNDGTCAIADFGLSIQLDPTLSIDQLANSGQAGTPRYMAPEALESKVNLHDIESFKQMDVYSLSLIVWEIAKRCYVGDVVSAELEHQLPFHDSVPGRANIEDMKTVVSLQRERPAIPDSWHENTGMQLVAATVEDCWDCDPEARLTAHCVEARFTELITWTEGEQNPGHNDINTITVV</sequence>
<dbReference type="Gene3D" id="3.30.200.20">
    <property type="entry name" value="Phosphorylase Kinase, domain 1"/>
    <property type="match status" value="1"/>
</dbReference>
<evidence type="ECO:0000256" key="9">
    <source>
        <dbReference type="ARBA" id="ARBA00022777"/>
    </source>
</evidence>
<evidence type="ECO:0000256" key="7">
    <source>
        <dbReference type="ARBA" id="ARBA00022729"/>
    </source>
</evidence>
<keyword evidence="9" id="KW-0418">Kinase</keyword>
<feature type="binding site" evidence="14">
    <location>
        <position position="328"/>
    </location>
    <ligand>
        <name>ATP</name>
        <dbReference type="ChEBI" id="CHEBI:30616"/>
    </ligand>
</feature>
<dbReference type="SUPFAM" id="SSF56112">
    <property type="entry name" value="Protein kinase-like (PK-like)"/>
    <property type="match status" value="1"/>
</dbReference>
<dbReference type="GO" id="GO:0071363">
    <property type="term" value="P:cellular response to growth factor stimulus"/>
    <property type="evidence" value="ECO:0007669"/>
    <property type="project" value="TreeGrafter"/>
</dbReference>
<evidence type="ECO:0000256" key="5">
    <source>
        <dbReference type="ARBA" id="ARBA00022679"/>
    </source>
</evidence>
<dbReference type="GO" id="GO:0043235">
    <property type="term" value="C:receptor complex"/>
    <property type="evidence" value="ECO:0007669"/>
    <property type="project" value="TreeGrafter"/>
</dbReference>
<feature type="region of interest" description="Disordered" evidence="15">
    <location>
        <begin position="174"/>
        <end position="209"/>
    </location>
</feature>
<feature type="transmembrane region" description="Helical" evidence="16">
    <location>
        <begin position="216"/>
        <end position="242"/>
    </location>
</feature>
<dbReference type="RefSeq" id="XP_038058105.1">
    <property type="nucleotide sequence ID" value="XM_038202177.1"/>
</dbReference>
<keyword evidence="8 14" id="KW-0547">Nucleotide-binding</keyword>
<protein>
    <recommendedName>
        <fullName evidence="3">receptor protein serine/threonine kinase</fullName>
        <ecNumber evidence="3">2.7.11.30</ecNumber>
    </recommendedName>
</protein>
<dbReference type="InterPro" id="IPR008271">
    <property type="entry name" value="Ser/Thr_kinase_AS"/>
</dbReference>
<keyword evidence="7 17" id="KW-0732">Signal</keyword>
<name>A0A914A361_PATMI</name>
<dbReference type="Gene3D" id="1.10.510.10">
    <property type="entry name" value="Transferase(Phosphotransferase) domain 1"/>
    <property type="match status" value="1"/>
</dbReference>
<dbReference type="CTD" id="7048"/>
<feature type="chain" id="PRO_5037525129" description="receptor protein serine/threonine kinase" evidence="17">
    <location>
        <begin position="41"/>
        <end position="621"/>
    </location>
</feature>
<feature type="domain" description="Protein kinase" evidence="18">
    <location>
        <begin position="295"/>
        <end position="601"/>
    </location>
</feature>
<dbReference type="GO" id="GO:0005524">
    <property type="term" value="F:ATP binding"/>
    <property type="evidence" value="ECO:0007669"/>
    <property type="project" value="UniProtKB-UniRule"/>
</dbReference>
<feature type="signal peptide" evidence="17">
    <location>
        <begin position="1"/>
        <end position="40"/>
    </location>
</feature>
<dbReference type="PANTHER" id="PTHR23255">
    <property type="entry name" value="TRANSFORMING GROWTH FACTOR-BETA RECEPTOR TYPE I AND II"/>
    <property type="match status" value="1"/>
</dbReference>